<organism evidence="2 3">
    <name type="scientific">Phytophthora oleae</name>
    <dbReference type="NCBI Taxonomy" id="2107226"/>
    <lineage>
        <taxon>Eukaryota</taxon>
        <taxon>Sar</taxon>
        <taxon>Stramenopiles</taxon>
        <taxon>Oomycota</taxon>
        <taxon>Peronosporomycetes</taxon>
        <taxon>Peronosporales</taxon>
        <taxon>Peronosporaceae</taxon>
        <taxon>Phytophthora</taxon>
    </lineage>
</organism>
<dbReference type="EMBL" id="JBIMZQ010000040">
    <property type="protein sequence ID" value="KAL3660567.1"/>
    <property type="molecule type" value="Genomic_DNA"/>
</dbReference>
<accession>A0ABD3F245</accession>
<sequence>MKTSSSILVTMALLALAVLSAPGGYAYSNPITNHAHVPDPFLTYPFQTPVSSKKTPKHPHRQYRALRWIQSPKQDQLLDDGNHQPHDLTVNTDALSEKIRLPMPPVPTTSSNLKAQRKLANRRRATTTTAMNSSGLVEQKTRFLSNNKTNSWWKT</sequence>
<dbReference type="AlphaFoldDB" id="A0ABD3F245"/>
<evidence type="ECO:0000313" key="2">
    <source>
        <dbReference type="EMBL" id="KAL3660567.1"/>
    </source>
</evidence>
<reference evidence="2 3" key="1">
    <citation type="submission" date="2024-09" db="EMBL/GenBank/DDBJ databases">
        <title>Genome sequencing and assembly of Phytophthora oleae, isolate VK10A, causative agent of rot of olive drupes.</title>
        <authorList>
            <person name="Conti Taguali S."/>
            <person name="Riolo M."/>
            <person name="La Spada F."/>
            <person name="Cacciola S.O."/>
            <person name="Dionisio G."/>
        </authorList>
    </citation>
    <scope>NUCLEOTIDE SEQUENCE [LARGE SCALE GENOMIC DNA]</scope>
    <source>
        <strain evidence="2 3">VK10A</strain>
    </source>
</reference>
<dbReference type="Proteomes" id="UP001632037">
    <property type="component" value="Unassembled WGS sequence"/>
</dbReference>
<proteinExistence type="predicted"/>
<evidence type="ECO:0008006" key="4">
    <source>
        <dbReference type="Google" id="ProtNLM"/>
    </source>
</evidence>
<protein>
    <recommendedName>
        <fullName evidence="4">RxLR effector protein</fullName>
    </recommendedName>
</protein>
<evidence type="ECO:0000256" key="1">
    <source>
        <dbReference type="SAM" id="SignalP"/>
    </source>
</evidence>
<name>A0ABD3F245_9STRA</name>
<keyword evidence="1" id="KW-0732">Signal</keyword>
<evidence type="ECO:0000313" key="3">
    <source>
        <dbReference type="Proteomes" id="UP001632037"/>
    </source>
</evidence>
<feature type="chain" id="PRO_5044744473" description="RxLR effector protein" evidence="1">
    <location>
        <begin position="27"/>
        <end position="155"/>
    </location>
</feature>
<comment type="caution">
    <text evidence="2">The sequence shown here is derived from an EMBL/GenBank/DDBJ whole genome shotgun (WGS) entry which is preliminary data.</text>
</comment>
<gene>
    <name evidence="2" type="ORF">V7S43_014322</name>
</gene>
<feature type="signal peptide" evidence="1">
    <location>
        <begin position="1"/>
        <end position="26"/>
    </location>
</feature>
<keyword evidence="3" id="KW-1185">Reference proteome</keyword>